<dbReference type="EMBL" id="QNUK01000476">
    <property type="protein sequence ID" value="KAF5892774.1"/>
    <property type="molecule type" value="Genomic_DNA"/>
</dbReference>
<evidence type="ECO:0000256" key="1">
    <source>
        <dbReference type="ARBA" id="ARBA00004370"/>
    </source>
</evidence>
<gene>
    <name evidence="5" type="primary">r3hcc1</name>
    <name evidence="5" type="ORF">DAT39_017526</name>
</gene>
<dbReference type="OrthoDB" id="5418203at2759"/>
<evidence type="ECO:0000256" key="3">
    <source>
        <dbReference type="SAM" id="MobiDB-lite"/>
    </source>
</evidence>
<feature type="domain" description="R3H" evidence="4">
    <location>
        <begin position="155"/>
        <end position="220"/>
    </location>
</feature>
<comment type="caution">
    <text evidence="5">The sequence shown here is derived from an EMBL/GenBank/DDBJ whole genome shotgun (WGS) entry which is preliminary data.</text>
</comment>
<accession>A0A8J4TL99</accession>
<name>A0A8J4TL99_CLAMG</name>
<evidence type="ECO:0000313" key="5">
    <source>
        <dbReference type="EMBL" id="KAF5892774.1"/>
    </source>
</evidence>
<evidence type="ECO:0000259" key="4">
    <source>
        <dbReference type="PROSITE" id="PS51061"/>
    </source>
</evidence>
<dbReference type="SUPFAM" id="SSF82708">
    <property type="entry name" value="R3H domain"/>
    <property type="match status" value="1"/>
</dbReference>
<organism evidence="5 6">
    <name type="scientific">Clarias magur</name>
    <name type="common">Asian catfish</name>
    <name type="synonym">Macropteronotus magur</name>
    <dbReference type="NCBI Taxonomy" id="1594786"/>
    <lineage>
        <taxon>Eukaryota</taxon>
        <taxon>Metazoa</taxon>
        <taxon>Chordata</taxon>
        <taxon>Craniata</taxon>
        <taxon>Vertebrata</taxon>
        <taxon>Euteleostomi</taxon>
        <taxon>Actinopterygii</taxon>
        <taxon>Neopterygii</taxon>
        <taxon>Teleostei</taxon>
        <taxon>Ostariophysi</taxon>
        <taxon>Siluriformes</taxon>
        <taxon>Clariidae</taxon>
        <taxon>Clarias</taxon>
    </lineage>
</organism>
<dbReference type="InterPro" id="IPR001374">
    <property type="entry name" value="R3H_dom"/>
</dbReference>
<evidence type="ECO:0000256" key="2">
    <source>
        <dbReference type="ARBA" id="ARBA00023136"/>
    </source>
</evidence>
<dbReference type="InterPro" id="IPR039884">
    <property type="entry name" value="R3HC1/R3HCL"/>
</dbReference>
<dbReference type="GO" id="GO:0016020">
    <property type="term" value="C:membrane"/>
    <property type="evidence" value="ECO:0007669"/>
    <property type="project" value="UniProtKB-SubCell"/>
</dbReference>
<dbReference type="PANTHER" id="PTHR21678">
    <property type="entry name" value="GROWTH INHIBITION AND DIFFERENTIATION RELATED PROTEIN 88"/>
    <property type="match status" value="1"/>
</dbReference>
<dbReference type="PANTHER" id="PTHR21678:SF6">
    <property type="entry name" value="R3H AND COILED-COIL DOMAIN-CONTAINING PROTEIN 1"/>
    <property type="match status" value="1"/>
</dbReference>
<dbReference type="SMART" id="SM00393">
    <property type="entry name" value="R3H"/>
    <property type="match status" value="1"/>
</dbReference>
<dbReference type="Pfam" id="PF01424">
    <property type="entry name" value="R3H"/>
    <property type="match status" value="1"/>
</dbReference>
<dbReference type="Pfam" id="PF10256">
    <property type="entry name" value="Erf4"/>
    <property type="match status" value="1"/>
</dbReference>
<reference evidence="5" key="1">
    <citation type="submission" date="2020-07" db="EMBL/GenBank/DDBJ databases">
        <title>Clarias magur genome sequencing, assembly and annotation.</title>
        <authorList>
            <person name="Kushwaha B."/>
            <person name="Kumar R."/>
            <person name="Das P."/>
            <person name="Joshi C.G."/>
            <person name="Kumar D."/>
            <person name="Nagpure N.S."/>
            <person name="Pandey M."/>
            <person name="Agarwal S."/>
            <person name="Srivastava S."/>
            <person name="Singh M."/>
            <person name="Sahoo L."/>
            <person name="Jayasankar P."/>
            <person name="Meher P.K."/>
            <person name="Koringa P.G."/>
            <person name="Iquebal M.A."/>
            <person name="Das S.P."/>
            <person name="Bit A."/>
            <person name="Patnaik S."/>
            <person name="Patel N."/>
            <person name="Shah T.M."/>
            <person name="Hinsu A."/>
            <person name="Jena J.K."/>
        </authorList>
    </citation>
    <scope>NUCLEOTIDE SEQUENCE</scope>
    <source>
        <strain evidence="5">CIFAMagur01</strain>
        <tissue evidence="5">Testis</tissue>
    </source>
</reference>
<comment type="subcellular location">
    <subcellularLocation>
        <location evidence="1">Membrane</location>
    </subcellularLocation>
</comment>
<keyword evidence="6" id="KW-1185">Reference proteome</keyword>
<keyword evidence="2" id="KW-0472">Membrane</keyword>
<dbReference type="InterPro" id="IPR019383">
    <property type="entry name" value="Golgin_A_7/ERF4"/>
</dbReference>
<evidence type="ECO:0000313" key="6">
    <source>
        <dbReference type="Proteomes" id="UP000727407"/>
    </source>
</evidence>
<protein>
    <submittedName>
        <fullName evidence="5">R3H and coiled-coil domain-containing protein 1 isoform X1</fullName>
    </submittedName>
</protein>
<dbReference type="InterPro" id="IPR012677">
    <property type="entry name" value="Nucleotide-bd_a/b_plait_sf"/>
</dbReference>
<dbReference type="Proteomes" id="UP000727407">
    <property type="component" value="Unassembled WGS sequence"/>
</dbReference>
<dbReference type="SUPFAM" id="SSF54928">
    <property type="entry name" value="RNA-binding domain, RBD"/>
    <property type="match status" value="1"/>
</dbReference>
<dbReference type="InterPro" id="IPR036867">
    <property type="entry name" value="R3H_dom_sf"/>
</dbReference>
<dbReference type="AlphaFoldDB" id="A0A8J4TL99"/>
<sequence>MFFTQTHSLQDLRQQATVASKVFVQRDYTSGTICRFQTKFPTELETRIDKQQFEETIHMLNNLYAEAEKLGGKSYLEGCLACLTAYTIFLCMETHYEKVLKKIAKYIQEQNEKIYAPLGLLLTDPIERGLRVELLYFGMLALSCLDGSYLPKQESEFVHKVLGDLDAFQQKDDQKSVLLFPPMPSRLRFLIHKTAEKFPELSTFSVGEAWDRRVAVCYSALRLPVEEHSSDPDTGVYEQPLVSKRGTEGKPRSSFSRGRRRPDKAIYVPRALRRPENETILSSSSCSPSLSVSEESSSDTTDPPPVNHEPRPDSADESVGEPDAAACTAHVEPGDYGQTLSYFMAMTLEEKSEDTSQTNPSCQDAEETDNYHHEILTHLKEEASAIENTQSDYSSFENVWLDHSEFDHIIEIYDFPAVFKTDDLLDAFSEYSEGGMKIKWVDNTHALGVFSNASAALQALSIRHPLLKTRTLSKASKKAKGKVARRA</sequence>
<proteinExistence type="predicted"/>
<dbReference type="PROSITE" id="PS51061">
    <property type="entry name" value="R3H"/>
    <property type="match status" value="1"/>
</dbReference>
<feature type="region of interest" description="Disordered" evidence="3">
    <location>
        <begin position="227"/>
        <end position="323"/>
    </location>
</feature>
<dbReference type="InterPro" id="IPR035979">
    <property type="entry name" value="RBD_domain_sf"/>
</dbReference>
<dbReference type="GO" id="GO:0003676">
    <property type="term" value="F:nucleic acid binding"/>
    <property type="evidence" value="ECO:0007669"/>
    <property type="project" value="UniProtKB-UniRule"/>
</dbReference>
<dbReference type="Gene3D" id="3.30.1370.50">
    <property type="entry name" value="R3H-like domain"/>
    <property type="match status" value="1"/>
</dbReference>
<dbReference type="Gene3D" id="3.30.70.330">
    <property type="match status" value="1"/>
</dbReference>
<feature type="non-terminal residue" evidence="5">
    <location>
        <position position="1"/>
    </location>
</feature>
<feature type="compositionally biased region" description="Low complexity" evidence="3">
    <location>
        <begin position="281"/>
        <end position="301"/>
    </location>
</feature>